<organism evidence="3 4">
    <name type="scientific">Myodes glareolus</name>
    <name type="common">Bank vole</name>
    <name type="synonym">Clethrionomys glareolus</name>
    <dbReference type="NCBI Taxonomy" id="447135"/>
    <lineage>
        <taxon>Eukaryota</taxon>
        <taxon>Metazoa</taxon>
        <taxon>Chordata</taxon>
        <taxon>Craniata</taxon>
        <taxon>Vertebrata</taxon>
        <taxon>Euteleostomi</taxon>
        <taxon>Mammalia</taxon>
        <taxon>Eutheria</taxon>
        <taxon>Euarchontoglires</taxon>
        <taxon>Glires</taxon>
        <taxon>Rodentia</taxon>
        <taxon>Myomorpha</taxon>
        <taxon>Muroidea</taxon>
        <taxon>Cricetidae</taxon>
        <taxon>Arvicolinae</taxon>
        <taxon>Myodes</taxon>
    </lineage>
</organism>
<dbReference type="Gene3D" id="3.10.20.90">
    <property type="entry name" value="Phosphatidylinositol 3-kinase Catalytic Subunit, Chain A, domain 1"/>
    <property type="match status" value="1"/>
</dbReference>
<comment type="caution">
    <text evidence="3">The sequence shown here is derived from an EMBL/GenBank/DDBJ whole genome shotgun (WGS) entry which is preliminary data.</text>
</comment>
<dbReference type="GO" id="GO:0005886">
    <property type="term" value="C:plasma membrane"/>
    <property type="evidence" value="ECO:0007669"/>
    <property type="project" value="UniProtKB-SubCell"/>
</dbReference>
<evidence type="ECO:0000259" key="2">
    <source>
        <dbReference type="PROSITE" id="PS50200"/>
    </source>
</evidence>
<evidence type="ECO:0000313" key="4">
    <source>
        <dbReference type="Proteomes" id="UP001488838"/>
    </source>
</evidence>
<dbReference type="GO" id="GO:0005829">
    <property type="term" value="C:cytosol"/>
    <property type="evidence" value="ECO:0007669"/>
    <property type="project" value="TreeGrafter"/>
</dbReference>
<proteinExistence type="predicted"/>
<dbReference type="InterPro" id="IPR029071">
    <property type="entry name" value="Ubiquitin-like_domsf"/>
</dbReference>
<feature type="domain" description="Ras-associating" evidence="2">
    <location>
        <begin position="1"/>
        <end position="80"/>
    </location>
</feature>
<dbReference type="GO" id="GO:0007165">
    <property type="term" value="P:signal transduction"/>
    <property type="evidence" value="ECO:0007669"/>
    <property type="project" value="InterPro"/>
</dbReference>
<dbReference type="Pfam" id="PF21989">
    <property type="entry name" value="RA_2"/>
    <property type="match status" value="1"/>
</dbReference>
<accession>A0AAW0JN03</accession>
<dbReference type="PROSITE" id="PS50200">
    <property type="entry name" value="RA"/>
    <property type="match status" value="1"/>
</dbReference>
<dbReference type="SUPFAM" id="SSF54236">
    <property type="entry name" value="Ubiquitin-like"/>
    <property type="match status" value="1"/>
</dbReference>
<protein>
    <recommendedName>
        <fullName evidence="2">Ras-associating domain-containing protein</fullName>
    </recommendedName>
</protein>
<dbReference type="Proteomes" id="UP001488838">
    <property type="component" value="Unassembled WGS sequence"/>
</dbReference>
<dbReference type="EMBL" id="JBBHLL010000027">
    <property type="protein sequence ID" value="KAK7828230.1"/>
    <property type="molecule type" value="Genomic_DNA"/>
</dbReference>
<dbReference type="SMART" id="SM00314">
    <property type="entry name" value="RA"/>
    <property type="match status" value="1"/>
</dbReference>
<sequence>MDDNSTKSLMVDERQLARDVLDNLFEKTHCDCNVDWCLYEIYPELQIERIFEDHENVVEILSDWTRDTENKVLFLEKEEKYAVFKNPQVRCPMSHETVFVTCIPVKPQSREISQSAPFK</sequence>
<keyword evidence="4" id="KW-1185">Reference proteome</keyword>
<evidence type="ECO:0000313" key="3">
    <source>
        <dbReference type="EMBL" id="KAK7828230.1"/>
    </source>
</evidence>
<comment type="subcellular location">
    <subcellularLocation>
        <location evidence="1">Cell membrane</location>
        <topology evidence="1">Peripheral membrane protein</topology>
    </subcellularLocation>
</comment>
<dbReference type="AlphaFoldDB" id="A0AAW0JN03"/>
<gene>
    <name evidence="3" type="ORF">U0070_025346</name>
</gene>
<evidence type="ECO:0000256" key="1">
    <source>
        <dbReference type="ARBA" id="ARBA00004202"/>
    </source>
</evidence>
<dbReference type="PANTHER" id="PTHR11243">
    <property type="entry name" value="GROWTH FACTOR RECEPTOR-BOUND PROTEIN"/>
    <property type="match status" value="1"/>
</dbReference>
<dbReference type="InterPro" id="IPR000159">
    <property type="entry name" value="RA_dom"/>
</dbReference>
<dbReference type="PANTHER" id="PTHR11243:SF14">
    <property type="entry name" value="AMYLOID BETA A4 PRECURSOR PROTEIN-BINDING FAMILY B MEMBER 1-INTERACTING PROTEIN"/>
    <property type="match status" value="1"/>
</dbReference>
<name>A0AAW0JN03_MYOGA</name>
<dbReference type="InterPro" id="IPR039664">
    <property type="entry name" value="GRB/APBB1IP"/>
</dbReference>
<reference evidence="3 4" key="1">
    <citation type="journal article" date="2023" name="bioRxiv">
        <title>Conserved and derived expression patterns and positive selection on dental genes reveal complex evolutionary context of ever-growing rodent molars.</title>
        <authorList>
            <person name="Calamari Z.T."/>
            <person name="Song A."/>
            <person name="Cohen E."/>
            <person name="Akter M."/>
            <person name="Roy R.D."/>
            <person name="Hallikas O."/>
            <person name="Christensen M.M."/>
            <person name="Li P."/>
            <person name="Marangoni P."/>
            <person name="Jernvall J."/>
            <person name="Klein O.D."/>
        </authorList>
    </citation>
    <scope>NUCLEOTIDE SEQUENCE [LARGE SCALE GENOMIC DNA]</scope>
    <source>
        <strain evidence="3">V071</strain>
    </source>
</reference>